<evidence type="ECO:0000313" key="3">
    <source>
        <dbReference type="Proteomes" id="UP001165135"/>
    </source>
</evidence>
<evidence type="ECO:0000313" key="2">
    <source>
        <dbReference type="EMBL" id="GLY79669.1"/>
    </source>
</evidence>
<accession>A0A9W6RPV6</accession>
<comment type="caution">
    <text evidence="2">The sequence shown here is derived from an EMBL/GenBank/DDBJ whole genome shotgun (WGS) entry which is preliminary data.</text>
</comment>
<name>A0A9W6RPV6_9ACTN</name>
<dbReference type="Proteomes" id="UP001165135">
    <property type="component" value="Unassembled WGS sequence"/>
</dbReference>
<protein>
    <submittedName>
        <fullName evidence="2">Uncharacterized protein</fullName>
    </submittedName>
</protein>
<feature type="region of interest" description="Disordered" evidence="1">
    <location>
        <begin position="1"/>
        <end position="21"/>
    </location>
</feature>
<feature type="compositionally biased region" description="Low complexity" evidence="1">
    <location>
        <begin position="46"/>
        <end position="57"/>
    </location>
</feature>
<dbReference type="AlphaFoldDB" id="A0A9W6RPV6"/>
<feature type="compositionally biased region" description="Basic residues" evidence="1">
    <location>
        <begin position="1"/>
        <end position="15"/>
    </location>
</feature>
<sequence>MAVRGRMSRMSRSWRRPPLTEESTVRSWMVMVPVSGFSRKFRQRRSVVSPAPEVPAEPADDAREEPYRTFDRHPGQADPGERSGLPGGPQPVRVGRRALGSSVRTAVIRTW</sequence>
<evidence type="ECO:0000256" key="1">
    <source>
        <dbReference type="SAM" id="MobiDB-lite"/>
    </source>
</evidence>
<feature type="region of interest" description="Disordered" evidence="1">
    <location>
        <begin position="42"/>
        <end position="99"/>
    </location>
</feature>
<gene>
    <name evidence="2" type="ORF">Airi01_079360</name>
</gene>
<proteinExistence type="predicted"/>
<organism evidence="2 3">
    <name type="scientific">Actinoallomurus iriomotensis</name>
    <dbReference type="NCBI Taxonomy" id="478107"/>
    <lineage>
        <taxon>Bacteria</taxon>
        <taxon>Bacillati</taxon>
        <taxon>Actinomycetota</taxon>
        <taxon>Actinomycetes</taxon>
        <taxon>Streptosporangiales</taxon>
        <taxon>Thermomonosporaceae</taxon>
        <taxon>Actinoallomurus</taxon>
    </lineage>
</organism>
<reference evidence="2" key="1">
    <citation type="submission" date="2023-03" db="EMBL/GenBank/DDBJ databases">
        <title>Actinoallomurus iriomotensis NBRC 103681.</title>
        <authorList>
            <person name="Ichikawa N."/>
            <person name="Sato H."/>
            <person name="Tonouchi N."/>
        </authorList>
    </citation>
    <scope>NUCLEOTIDE SEQUENCE</scope>
    <source>
        <strain evidence="2">NBRC 103681</strain>
    </source>
</reference>
<dbReference type="EMBL" id="BSTJ01000012">
    <property type="protein sequence ID" value="GLY79669.1"/>
    <property type="molecule type" value="Genomic_DNA"/>
</dbReference>
<feature type="compositionally biased region" description="Basic and acidic residues" evidence="1">
    <location>
        <begin position="60"/>
        <end position="81"/>
    </location>
</feature>